<sequence>MCTSTGKGCWVAHPVKALLQCVDGPPGEVLNLKYAGGDCGLQPHRLTLSWF</sequence>
<reference evidence="1" key="1">
    <citation type="submission" date="2014-11" db="EMBL/GenBank/DDBJ databases">
        <authorList>
            <person name="Amaro Gonzalez C."/>
        </authorList>
    </citation>
    <scope>NUCLEOTIDE SEQUENCE</scope>
</reference>
<name>A0A0E9PBE5_ANGAN</name>
<protein>
    <submittedName>
        <fullName evidence="1">Uncharacterized protein</fullName>
    </submittedName>
</protein>
<dbReference type="EMBL" id="GBXM01106581">
    <property type="protein sequence ID" value="JAH01996.1"/>
    <property type="molecule type" value="Transcribed_RNA"/>
</dbReference>
<accession>A0A0E9PBE5</accession>
<evidence type="ECO:0000313" key="1">
    <source>
        <dbReference type="EMBL" id="JAH01996.1"/>
    </source>
</evidence>
<proteinExistence type="predicted"/>
<reference evidence="1" key="2">
    <citation type="journal article" date="2015" name="Fish Shellfish Immunol.">
        <title>Early steps in the European eel (Anguilla anguilla)-Vibrio vulnificus interaction in the gills: Role of the RtxA13 toxin.</title>
        <authorList>
            <person name="Callol A."/>
            <person name="Pajuelo D."/>
            <person name="Ebbesson L."/>
            <person name="Teles M."/>
            <person name="MacKenzie S."/>
            <person name="Amaro C."/>
        </authorList>
    </citation>
    <scope>NUCLEOTIDE SEQUENCE</scope>
</reference>
<organism evidence="1">
    <name type="scientific">Anguilla anguilla</name>
    <name type="common">European freshwater eel</name>
    <name type="synonym">Muraena anguilla</name>
    <dbReference type="NCBI Taxonomy" id="7936"/>
    <lineage>
        <taxon>Eukaryota</taxon>
        <taxon>Metazoa</taxon>
        <taxon>Chordata</taxon>
        <taxon>Craniata</taxon>
        <taxon>Vertebrata</taxon>
        <taxon>Euteleostomi</taxon>
        <taxon>Actinopterygii</taxon>
        <taxon>Neopterygii</taxon>
        <taxon>Teleostei</taxon>
        <taxon>Anguilliformes</taxon>
        <taxon>Anguillidae</taxon>
        <taxon>Anguilla</taxon>
    </lineage>
</organism>
<dbReference type="AlphaFoldDB" id="A0A0E9PBE5"/>